<keyword evidence="4" id="KW-0597">Phosphoprotein</keyword>
<dbReference type="GeneTree" id="ENSGT00940000155268"/>
<dbReference type="GO" id="GO:0003720">
    <property type="term" value="F:telomerase activity"/>
    <property type="evidence" value="ECO:0007669"/>
    <property type="project" value="TreeGrafter"/>
</dbReference>
<reference evidence="14" key="3">
    <citation type="submission" date="2025-09" db="UniProtKB">
        <authorList>
            <consortium name="Ensembl"/>
        </authorList>
    </citation>
    <scope>IDENTIFICATION</scope>
</reference>
<keyword evidence="7 10" id="KW-0238">DNA-binding</keyword>
<dbReference type="GeneID" id="113164738"/>
<dbReference type="InterPro" id="IPR036507">
    <property type="entry name" value="Telomere_rpt-bd_fac_dimer_sf"/>
</dbReference>
<evidence type="ECO:0000313" key="14">
    <source>
        <dbReference type="Ensembl" id="ENSATEP00000045671.1"/>
    </source>
</evidence>
<evidence type="ECO:0000259" key="12">
    <source>
        <dbReference type="PROSITE" id="PS50090"/>
    </source>
</evidence>
<gene>
    <name evidence="14" type="primary">TERF1</name>
</gene>
<feature type="region of interest" description="Disordered" evidence="11">
    <location>
        <begin position="289"/>
        <end position="309"/>
    </location>
</feature>
<dbReference type="GO" id="GO:1905839">
    <property type="term" value="P:negative regulation of telomeric D-loop disassembly"/>
    <property type="evidence" value="ECO:0007669"/>
    <property type="project" value="TreeGrafter"/>
</dbReference>
<dbReference type="GO" id="GO:0008156">
    <property type="term" value="P:negative regulation of DNA replication"/>
    <property type="evidence" value="ECO:0007669"/>
    <property type="project" value="TreeGrafter"/>
</dbReference>
<dbReference type="Ensembl" id="ENSATET00000052502.2">
    <property type="protein sequence ID" value="ENSATEP00000045671.1"/>
    <property type="gene ID" value="ENSATEG00000028102.2"/>
</dbReference>
<dbReference type="GO" id="GO:0008301">
    <property type="term" value="F:DNA binding, bending"/>
    <property type="evidence" value="ECO:0007669"/>
    <property type="project" value="TreeGrafter"/>
</dbReference>
<dbReference type="InterPro" id="IPR001005">
    <property type="entry name" value="SANT/Myb"/>
</dbReference>
<dbReference type="InterPro" id="IPR052450">
    <property type="entry name" value="TRBD-Containing_Protein"/>
</dbReference>
<keyword evidence="5" id="KW-0832">Ubl conjugation</keyword>
<dbReference type="GO" id="GO:0008017">
    <property type="term" value="F:microtubule binding"/>
    <property type="evidence" value="ECO:0007669"/>
    <property type="project" value="TreeGrafter"/>
</dbReference>
<dbReference type="GO" id="GO:0005654">
    <property type="term" value="C:nucleoplasm"/>
    <property type="evidence" value="ECO:0007669"/>
    <property type="project" value="UniProtKB-ARBA"/>
</dbReference>
<evidence type="ECO:0000256" key="10">
    <source>
        <dbReference type="PIRNR" id="PIRNR038016"/>
    </source>
</evidence>
<dbReference type="RefSeq" id="XP_026219965.1">
    <property type="nucleotide sequence ID" value="XM_026364180.1"/>
</dbReference>
<evidence type="ECO:0000256" key="11">
    <source>
        <dbReference type="SAM" id="MobiDB-lite"/>
    </source>
</evidence>
<dbReference type="GO" id="GO:0098505">
    <property type="term" value="F:G-rich strand telomeric DNA binding"/>
    <property type="evidence" value="ECO:0007669"/>
    <property type="project" value="TreeGrafter"/>
</dbReference>
<organism evidence="14 15">
    <name type="scientific">Anabas testudineus</name>
    <name type="common">Climbing perch</name>
    <name type="synonym">Anthias testudineus</name>
    <dbReference type="NCBI Taxonomy" id="64144"/>
    <lineage>
        <taxon>Eukaryota</taxon>
        <taxon>Metazoa</taxon>
        <taxon>Chordata</taxon>
        <taxon>Craniata</taxon>
        <taxon>Vertebrata</taxon>
        <taxon>Euteleostomi</taxon>
        <taxon>Actinopterygii</taxon>
        <taxon>Neopterygii</taxon>
        <taxon>Teleostei</taxon>
        <taxon>Neoteleostei</taxon>
        <taxon>Acanthomorphata</taxon>
        <taxon>Anabantaria</taxon>
        <taxon>Anabantiformes</taxon>
        <taxon>Anabantoidei</taxon>
        <taxon>Anabantidae</taxon>
        <taxon>Anabas</taxon>
    </lineage>
</organism>
<dbReference type="GO" id="GO:0071532">
    <property type="term" value="F:ankyrin repeat binding"/>
    <property type="evidence" value="ECO:0007669"/>
    <property type="project" value="TreeGrafter"/>
</dbReference>
<dbReference type="Proteomes" id="UP000265040">
    <property type="component" value="Chromosome 2"/>
</dbReference>
<dbReference type="Gene3D" id="1.10.10.60">
    <property type="entry name" value="Homeodomain-like"/>
    <property type="match status" value="1"/>
</dbReference>
<feature type="domain" description="Myb-like" evidence="12">
    <location>
        <begin position="318"/>
        <end position="371"/>
    </location>
</feature>
<evidence type="ECO:0000259" key="13">
    <source>
        <dbReference type="PROSITE" id="PS51294"/>
    </source>
</evidence>
<evidence type="ECO:0000256" key="6">
    <source>
        <dbReference type="ARBA" id="ARBA00022895"/>
    </source>
</evidence>
<dbReference type="Pfam" id="PF00249">
    <property type="entry name" value="Myb_DNA-binding"/>
    <property type="match status" value="1"/>
</dbReference>
<dbReference type="OrthoDB" id="608866at2759"/>
<evidence type="ECO:0000256" key="7">
    <source>
        <dbReference type="ARBA" id="ARBA00023125"/>
    </source>
</evidence>
<dbReference type="CDD" id="cd11660">
    <property type="entry name" value="SANT_TRF"/>
    <property type="match status" value="1"/>
</dbReference>
<dbReference type="AlphaFoldDB" id="A0A7N6AAN7"/>
<comment type="subunit">
    <text evidence="10">Homodimer.</text>
</comment>
<dbReference type="Pfam" id="PF08558">
    <property type="entry name" value="TRF"/>
    <property type="match status" value="1"/>
</dbReference>
<keyword evidence="8 10" id="KW-0539">Nucleus</keyword>
<dbReference type="GO" id="GO:0000783">
    <property type="term" value="C:nuclear telomere cap complex"/>
    <property type="evidence" value="ECO:0007669"/>
    <property type="project" value="TreeGrafter"/>
</dbReference>
<dbReference type="InterPro" id="IPR017930">
    <property type="entry name" value="Myb_dom"/>
</dbReference>
<keyword evidence="2" id="KW-0158">Chromosome</keyword>
<evidence type="ECO:0000256" key="1">
    <source>
        <dbReference type="ARBA" id="ARBA00004574"/>
    </source>
</evidence>
<dbReference type="InterPro" id="IPR017357">
    <property type="entry name" value="TERF1/2"/>
</dbReference>
<evidence type="ECO:0000256" key="4">
    <source>
        <dbReference type="ARBA" id="ARBA00022553"/>
    </source>
</evidence>
<reference evidence="14" key="2">
    <citation type="submission" date="2025-08" db="UniProtKB">
        <authorList>
            <consortium name="Ensembl"/>
        </authorList>
    </citation>
    <scope>IDENTIFICATION</scope>
</reference>
<evidence type="ECO:0000256" key="3">
    <source>
        <dbReference type="ARBA" id="ARBA00022499"/>
    </source>
</evidence>
<evidence type="ECO:0000256" key="8">
    <source>
        <dbReference type="ARBA" id="ARBA00023242"/>
    </source>
</evidence>
<evidence type="ECO:0000256" key="9">
    <source>
        <dbReference type="ARBA" id="ARBA00023306"/>
    </source>
</evidence>
<keyword evidence="3" id="KW-1017">Isopeptide bond</keyword>
<dbReference type="InParanoid" id="A0A7N6AAN7"/>
<comment type="function">
    <text evidence="10">Binds the telomeric double-stranded 5'-TTAGGG-3' repeat.</text>
</comment>
<dbReference type="GO" id="GO:0003691">
    <property type="term" value="F:double-stranded telomeric DNA binding"/>
    <property type="evidence" value="ECO:0007669"/>
    <property type="project" value="UniProtKB-UniRule"/>
</dbReference>
<accession>A0A7N6AAN7</accession>
<dbReference type="PROSITE" id="PS51294">
    <property type="entry name" value="HTH_MYB"/>
    <property type="match status" value="1"/>
</dbReference>
<dbReference type="PROSITE" id="PS50090">
    <property type="entry name" value="MYB_LIKE"/>
    <property type="match status" value="1"/>
</dbReference>
<keyword evidence="6 10" id="KW-0779">Telomere</keyword>
<dbReference type="SMART" id="SM00717">
    <property type="entry name" value="SANT"/>
    <property type="match status" value="1"/>
</dbReference>
<dbReference type="GO" id="GO:0007004">
    <property type="term" value="P:telomere maintenance via telomerase"/>
    <property type="evidence" value="ECO:0007669"/>
    <property type="project" value="TreeGrafter"/>
</dbReference>
<evidence type="ECO:0000256" key="5">
    <source>
        <dbReference type="ARBA" id="ARBA00022843"/>
    </source>
</evidence>
<reference evidence="14" key="1">
    <citation type="submission" date="2021-04" db="EMBL/GenBank/DDBJ databases">
        <authorList>
            <consortium name="Wellcome Sanger Institute Data Sharing"/>
        </authorList>
    </citation>
    <scope>NUCLEOTIDE SEQUENCE [LARGE SCALE GENOMIC DNA]</scope>
</reference>
<dbReference type="InterPro" id="IPR009057">
    <property type="entry name" value="Homeodomain-like_sf"/>
</dbReference>
<dbReference type="InterPro" id="IPR013867">
    <property type="entry name" value="Telomere_rpt-bd_fac_dimer_dom"/>
</dbReference>
<dbReference type="PANTHER" id="PTHR46734:SF1">
    <property type="entry name" value="TELOMERIC REPEAT-BINDING FACTOR 1"/>
    <property type="match status" value="1"/>
</dbReference>
<feature type="domain" description="HTH myb-type" evidence="13">
    <location>
        <begin position="324"/>
        <end position="375"/>
    </location>
</feature>
<dbReference type="GO" id="GO:0042803">
    <property type="term" value="F:protein homodimerization activity"/>
    <property type="evidence" value="ECO:0007669"/>
    <property type="project" value="UniProtKB-UniRule"/>
</dbReference>
<dbReference type="SUPFAM" id="SSF46689">
    <property type="entry name" value="Homeodomain-like"/>
    <property type="match status" value="1"/>
</dbReference>
<dbReference type="PANTHER" id="PTHR46734">
    <property type="entry name" value="TELOMERIC REPEAT-BINDING FACTOR 1 TERF1"/>
    <property type="match status" value="1"/>
</dbReference>
<dbReference type="Gene3D" id="1.25.40.210">
    <property type="entry name" value="Telomere repeat-binding factor, dimerisation domain"/>
    <property type="match status" value="1"/>
</dbReference>
<comment type="subcellular location">
    <subcellularLocation>
        <location evidence="1">Chromosome</location>
        <location evidence="1">Telomere</location>
    </subcellularLocation>
    <subcellularLocation>
        <location evidence="10">Nucleus</location>
    </subcellularLocation>
</comment>
<name>A0A7N6AAN7_ANATE</name>
<dbReference type="PIRSF" id="PIRSF038016">
    <property type="entry name" value="Telomere_bd-1_Pin2"/>
    <property type="match status" value="1"/>
</dbReference>
<dbReference type="SUPFAM" id="SSF63600">
    <property type="entry name" value="Telomeric repeat binding factor (TRF) dimerisation domain"/>
    <property type="match status" value="1"/>
</dbReference>
<sequence>MDPEQNNQTAAETSSAAEDEAVTAVATGWMLDFLFLSLCRSFKEAELDEFNEKLSTFESMCQCPSLKGDLHDEKMKIVALLARVMHGKQLDVHFDEDDSVMPLMSATIIWSKLKGTVADKSLFKNITILLVVQSVAVCLEKGQRCAASSALNWFGNNHEFSQLPMYKNVRVMLSTVVTNNDTCHPYLTSFSFSRLLETIQCYLDAFLEKNPCDHLLKEATKMVQSSQYNESLEDGVTQNSSVLWEDKKNETKCLRRKRQLFPTKITDLWKPDSCKKPYVSVQRLSTKELSRRLSRRANPRPPSRTTSKKVMETSVIQKTRKPPQKWTPQLDKYLMDGVKCHGQGKWSLILKDFDFEGRTGTMLKDRWRVLLRTHKVG</sequence>
<evidence type="ECO:0000313" key="15">
    <source>
        <dbReference type="Proteomes" id="UP000265040"/>
    </source>
</evidence>
<evidence type="ECO:0000256" key="2">
    <source>
        <dbReference type="ARBA" id="ARBA00022454"/>
    </source>
</evidence>
<protein>
    <recommendedName>
        <fullName evidence="10">Telomeric repeat-binding factor</fullName>
    </recommendedName>
</protein>
<keyword evidence="9 10" id="KW-0131">Cell cycle</keyword>
<proteinExistence type="predicted"/>
<keyword evidence="15" id="KW-1185">Reference proteome</keyword>